<dbReference type="EMBL" id="JAQOMS010000002">
    <property type="protein sequence ID" value="MDC2888757.1"/>
    <property type="molecule type" value="Genomic_DNA"/>
</dbReference>
<organism evidence="3 4">
    <name type="scientific">Psychrosphaera algicola</name>
    <dbReference type="NCBI Taxonomy" id="3023714"/>
    <lineage>
        <taxon>Bacteria</taxon>
        <taxon>Pseudomonadati</taxon>
        <taxon>Pseudomonadota</taxon>
        <taxon>Gammaproteobacteria</taxon>
        <taxon>Alteromonadales</taxon>
        <taxon>Pseudoalteromonadaceae</taxon>
        <taxon>Psychrosphaera</taxon>
    </lineage>
</organism>
<sequence length="546" mass="61022">MAFVYKFKLFKTAGIVTSLILINACAISDLTGIRSAGERAQVTSLSTLYFTKPATVDINASDKNDTKNRGRLFMSEALPLGNGRFGAMFAGGIESEYLVFNEISLWANAVRGLSNVEQSGTRLGAHQHLETVRKAARDSKFGKDSDSVESLGTKYLATKTPLGHYAPFADLRIETGQQRQSVSAYRRELDIANGVGTVRYEIDGVKYTREYFCSFPDDLCMIRMQSDGGVMDLRLTAASAHDKKVISTNGNELRLHGYSPMAQGDDIEFLQTAKVEVNSGGKVASYANELHVTGASEVVIYVTGYTDYLPNYPNFKGRDFLSDTKQTLNRAIAKGYSKIKTDHVADVNALMQRVEFKLNAELSDLPTDKLITQGKPLELYPLYFNYARYLHISSSRNASVPSNLQGLWNTLEKPPWNSDYHTDINIQMNYWLAETTNLSETFEPFVNWTKVVARSGQHTAMETFGVNKGWSVGLNSNVYGFTAQNVHGRRMQQGGHWVTQHLFEHYAFNKDVAYLEDIYPVQKGACEFLQVMLRRGKTAQNSFTQP</sequence>
<dbReference type="Gene3D" id="2.70.98.50">
    <property type="entry name" value="putative glycoside hydrolase family protein from bacillus halodurans"/>
    <property type="match status" value="1"/>
</dbReference>
<dbReference type="PANTHER" id="PTHR31084">
    <property type="entry name" value="ALPHA-L-FUCOSIDASE 2"/>
    <property type="match status" value="1"/>
</dbReference>
<keyword evidence="4" id="KW-1185">Reference proteome</keyword>
<gene>
    <name evidence="3" type="ORF">PN838_08210</name>
</gene>
<reference evidence="3 4" key="1">
    <citation type="submission" date="2023-01" db="EMBL/GenBank/DDBJ databases">
        <title>Psychrosphaera sp. nov., isolated from marine algae.</title>
        <authorList>
            <person name="Bayburt H."/>
            <person name="Choi B.J."/>
            <person name="Kim J.M."/>
            <person name="Choi D.G."/>
            <person name="Jeon C.O."/>
        </authorList>
    </citation>
    <scope>NUCLEOTIDE SEQUENCE [LARGE SCALE GENOMIC DNA]</scope>
    <source>
        <strain evidence="3 4">G1-22</strain>
    </source>
</reference>
<evidence type="ECO:0000259" key="2">
    <source>
        <dbReference type="Pfam" id="PF22124"/>
    </source>
</evidence>
<evidence type="ECO:0000259" key="1">
    <source>
        <dbReference type="Pfam" id="PF14498"/>
    </source>
</evidence>
<feature type="domain" description="Glycosyl hydrolase family 95 N-terminal" evidence="1">
    <location>
        <begin position="74"/>
        <end position="309"/>
    </location>
</feature>
<dbReference type="GO" id="GO:0016787">
    <property type="term" value="F:hydrolase activity"/>
    <property type="evidence" value="ECO:0007669"/>
    <property type="project" value="UniProtKB-KW"/>
</dbReference>
<comment type="caution">
    <text evidence="3">The sequence shown here is derived from an EMBL/GenBank/DDBJ whole genome shotgun (WGS) entry which is preliminary data.</text>
</comment>
<feature type="domain" description="Glycosyl hydrolase family 95 catalytic" evidence="2">
    <location>
        <begin position="335"/>
        <end position="543"/>
    </location>
</feature>
<name>A0ABT5FDS1_9GAMM</name>
<dbReference type="InterPro" id="IPR027414">
    <property type="entry name" value="GH95_N_dom"/>
</dbReference>
<dbReference type="SUPFAM" id="SSF48208">
    <property type="entry name" value="Six-hairpin glycosidases"/>
    <property type="match status" value="1"/>
</dbReference>
<dbReference type="PANTHER" id="PTHR31084:SF0">
    <property type="entry name" value="ALPHA-L-FUCOSIDASE 2"/>
    <property type="match status" value="1"/>
</dbReference>
<keyword evidence="3" id="KW-0378">Hydrolase</keyword>
<accession>A0ABT5FDS1</accession>
<protein>
    <submittedName>
        <fullName evidence="3">Glycoside hydrolase family 95 protein</fullName>
    </submittedName>
</protein>
<dbReference type="InterPro" id="IPR054363">
    <property type="entry name" value="GH95_cat"/>
</dbReference>
<dbReference type="Pfam" id="PF22124">
    <property type="entry name" value="Glyco_hydro_95_cat"/>
    <property type="match status" value="1"/>
</dbReference>
<dbReference type="Proteomes" id="UP001528411">
    <property type="component" value="Unassembled WGS sequence"/>
</dbReference>
<dbReference type="RefSeq" id="WP_272180332.1">
    <property type="nucleotide sequence ID" value="NZ_JAQOMS010000002.1"/>
</dbReference>
<evidence type="ECO:0000313" key="3">
    <source>
        <dbReference type="EMBL" id="MDC2888757.1"/>
    </source>
</evidence>
<proteinExistence type="predicted"/>
<dbReference type="Pfam" id="PF14498">
    <property type="entry name" value="Glyco_hyd_65N_2"/>
    <property type="match status" value="1"/>
</dbReference>
<dbReference type="InterPro" id="IPR008928">
    <property type="entry name" value="6-hairpin_glycosidase_sf"/>
</dbReference>
<evidence type="ECO:0000313" key="4">
    <source>
        <dbReference type="Proteomes" id="UP001528411"/>
    </source>
</evidence>